<dbReference type="OrthoDB" id="9816589at2"/>
<proteinExistence type="predicted"/>
<dbReference type="Proteomes" id="UP000294902">
    <property type="component" value="Unassembled WGS sequence"/>
</dbReference>
<dbReference type="EMBL" id="SMAL01000009">
    <property type="protein sequence ID" value="TCT13109.1"/>
    <property type="molecule type" value="Genomic_DNA"/>
</dbReference>
<dbReference type="InterPro" id="IPR049366">
    <property type="entry name" value="RGL11_C"/>
</dbReference>
<evidence type="ECO:0000313" key="3">
    <source>
        <dbReference type="Proteomes" id="UP000294902"/>
    </source>
</evidence>
<organism evidence="2 3">
    <name type="scientific">Natranaerovirga pectinivora</name>
    <dbReference type="NCBI Taxonomy" id="682400"/>
    <lineage>
        <taxon>Bacteria</taxon>
        <taxon>Bacillati</taxon>
        <taxon>Bacillota</taxon>
        <taxon>Clostridia</taxon>
        <taxon>Lachnospirales</taxon>
        <taxon>Natranaerovirgaceae</taxon>
        <taxon>Natranaerovirga</taxon>
    </lineage>
</organism>
<evidence type="ECO:0000259" key="1">
    <source>
        <dbReference type="Pfam" id="PF21348"/>
    </source>
</evidence>
<comment type="caution">
    <text evidence="2">The sequence shown here is derived from an EMBL/GenBank/DDBJ whole genome shotgun (WGS) entry which is preliminary data.</text>
</comment>
<dbReference type="PANTHER" id="PTHR43118:SF1">
    <property type="entry name" value="RHAMNOGALACTURONAN LYASE (EUROFUNG)"/>
    <property type="match status" value="1"/>
</dbReference>
<dbReference type="InterPro" id="IPR011047">
    <property type="entry name" value="Quinoprotein_ADH-like_sf"/>
</dbReference>
<protein>
    <recommendedName>
        <fullName evidence="1">Rhamnogalacturonan lyase family 11 C-terminal domain-containing protein</fullName>
    </recommendedName>
</protein>
<dbReference type="Gene3D" id="2.60.120.560">
    <property type="entry name" value="Exo-inulinase, domain 1"/>
    <property type="match status" value="1"/>
</dbReference>
<reference evidence="2 3" key="1">
    <citation type="submission" date="2019-03" db="EMBL/GenBank/DDBJ databases">
        <title>Genomic Encyclopedia of Type Strains, Phase IV (KMG-IV): sequencing the most valuable type-strain genomes for metagenomic binning, comparative biology and taxonomic classification.</title>
        <authorList>
            <person name="Goeker M."/>
        </authorList>
    </citation>
    <scope>NUCLEOTIDE SEQUENCE [LARGE SCALE GENOMIC DNA]</scope>
    <source>
        <strain evidence="2 3">DSM 24629</strain>
    </source>
</reference>
<dbReference type="AlphaFoldDB" id="A0A4V2UZX3"/>
<keyword evidence="3" id="KW-1185">Reference proteome</keyword>
<evidence type="ECO:0000313" key="2">
    <source>
        <dbReference type="EMBL" id="TCT13109.1"/>
    </source>
</evidence>
<gene>
    <name evidence="2" type="ORF">EDC18_10972</name>
</gene>
<dbReference type="PANTHER" id="PTHR43118">
    <property type="entry name" value="RHAMNOGALACTURONAN LYASE (EUROFUNG)"/>
    <property type="match status" value="1"/>
</dbReference>
<dbReference type="Pfam" id="PF21348">
    <property type="entry name" value="RGL11_C"/>
    <property type="match status" value="1"/>
</dbReference>
<dbReference type="RefSeq" id="WP_132253427.1">
    <property type="nucleotide sequence ID" value="NZ_SMAL01000009.1"/>
</dbReference>
<accession>A0A4V2UZX3</accession>
<dbReference type="InterPro" id="IPR034641">
    <property type="entry name" value="RGL11"/>
</dbReference>
<feature type="domain" description="Rhamnogalacturonan lyase family 11 C-terminal" evidence="1">
    <location>
        <begin position="401"/>
        <end position="634"/>
    </location>
</feature>
<dbReference type="SUPFAM" id="SSF50998">
    <property type="entry name" value="Quinoprotein alcohol dehydrogenase-like"/>
    <property type="match status" value="1"/>
</dbReference>
<sequence length="663" mass="75796">MVDYIVLQKEDFSDFKIGDFPYDPDHSAMGEYHYYPPKGYRGNWYSNLADYGLKGPMWLIVKDGNQKAMESQVMELVRPWAWNMLVTGNESWDDYILEADIKMLNSNIQSGLAFRYQNSRCFYGVCFEEGKIKAIMRNHEDYVELVSESFVLQKDKKYSVKVIGKDNNFSVYIDDKLVLEFNDNTYATGKVAIFAKGPTQFSNLSVSCTKESYEKLLQKKNQEALALEEERKKYPQPKLWKTIDLKDFGAGRNIRFGDLTGDGQCDVIIAQCQKRVFKDRYGHISCLTAFDLEGNIIWQIGEPNPEHGYISADLPFQIADIDMDGKNEVIVSIDFKLMILEGSTGKVKMSIDTPISDDPMETLYSGVPFDQYAFDHVNVDCIRICNFTGKEKPTDILIKDRYNRLWAYDNQLQFLWKYHDGITGHFPFTKDINGDGKEEMVVGYNLVDSNGKKIWTLPVETDHTDEILIGPLDPTKDEDIIGMVSGDEGFILCDLEGKILLKELIGHAQRISAGNFRPEEKGYEIAITTYWGSQGIVMIYNGKGERLYSFEPGTDGNMITPVNWTGDGQDLILLNGNVEKGGMIDGYGRRVVTFPDDGHPDLCAEVIDLTGDCREEIVLWDKEKMYIYTQDNEISQEKICDKEKYPHYNGSNYRGEFSWHKKG</sequence>
<name>A0A4V2UZX3_9FIRM</name>